<dbReference type="Proteomes" id="UP000666240">
    <property type="component" value="Unassembled WGS sequence"/>
</dbReference>
<comment type="caution">
    <text evidence="6">The sequence shown here is derived from an EMBL/GenBank/DDBJ whole genome shotgun (WGS) entry which is preliminary data.</text>
</comment>
<keyword evidence="7" id="KW-1185">Reference proteome</keyword>
<accession>A0A8J7QZV9</accession>
<feature type="domain" description="SF3 helicase" evidence="5">
    <location>
        <begin position="278"/>
        <end position="440"/>
    </location>
</feature>
<organism evidence="6 7">
    <name type="scientific">Tianweitania sediminis</name>
    <dbReference type="NCBI Taxonomy" id="1502156"/>
    <lineage>
        <taxon>Bacteria</taxon>
        <taxon>Pseudomonadati</taxon>
        <taxon>Pseudomonadota</taxon>
        <taxon>Alphaproteobacteria</taxon>
        <taxon>Hyphomicrobiales</taxon>
        <taxon>Phyllobacteriaceae</taxon>
        <taxon>Tianweitania</taxon>
    </lineage>
</organism>
<dbReference type="NCBIfam" id="TIGR01613">
    <property type="entry name" value="primase_Cterm"/>
    <property type="match status" value="1"/>
</dbReference>
<dbReference type="EMBL" id="JAGIYY010000002">
    <property type="protein sequence ID" value="MBP0438437.1"/>
    <property type="molecule type" value="Genomic_DNA"/>
</dbReference>
<evidence type="ECO:0000256" key="4">
    <source>
        <dbReference type="SAM" id="MobiDB-lite"/>
    </source>
</evidence>
<evidence type="ECO:0000256" key="2">
    <source>
        <dbReference type="ARBA" id="ARBA00022801"/>
    </source>
</evidence>
<reference evidence="6" key="1">
    <citation type="submission" date="2021-03" db="EMBL/GenBank/DDBJ databases">
        <title>Genome sequencing and assembly of Tianweitania sediminis.</title>
        <authorList>
            <person name="Chhetri G."/>
        </authorList>
    </citation>
    <scope>NUCLEOTIDE SEQUENCE</scope>
    <source>
        <strain evidence="6">Z8</strain>
    </source>
</reference>
<dbReference type="Gene3D" id="3.40.50.300">
    <property type="entry name" value="P-loop containing nucleotide triphosphate hydrolases"/>
    <property type="match status" value="1"/>
</dbReference>
<name>A0A8J7QZV9_9HYPH</name>
<dbReference type="InterPro" id="IPR014818">
    <property type="entry name" value="Phage/plasmid_primase_P4_C"/>
</dbReference>
<evidence type="ECO:0000313" key="6">
    <source>
        <dbReference type="EMBL" id="MBP0438437.1"/>
    </source>
</evidence>
<feature type="region of interest" description="Disordered" evidence="4">
    <location>
        <begin position="1"/>
        <end position="23"/>
    </location>
</feature>
<dbReference type="Pfam" id="PF19263">
    <property type="entry name" value="DUF5906"/>
    <property type="match status" value="1"/>
</dbReference>
<dbReference type="GO" id="GO:0005524">
    <property type="term" value="F:ATP binding"/>
    <property type="evidence" value="ECO:0007669"/>
    <property type="project" value="UniProtKB-KW"/>
</dbReference>
<dbReference type="PANTHER" id="PTHR35372:SF2">
    <property type="entry name" value="SF3 HELICASE DOMAIN-CONTAINING PROTEIN"/>
    <property type="match status" value="1"/>
</dbReference>
<dbReference type="SUPFAM" id="SSF52540">
    <property type="entry name" value="P-loop containing nucleoside triphosphate hydrolases"/>
    <property type="match status" value="1"/>
</dbReference>
<evidence type="ECO:0000256" key="3">
    <source>
        <dbReference type="ARBA" id="ARBA00022840"/>
    </source>
</evidence>
<dbReference type="RefSeq" id="WP_209334480.1">
    <property type="nucleotide sequence ID" value="NZ_JAGIYY010000002.1"/>
</dbReference>
<dbReference type="Pfam" id="PF08706">
    <property type="entry name" value="D5_N"/>
    <property type="match status" value="1"/>
</dbReference>
<protein>
    <recommendedName>
        <fullName evidence="5">SF3 helicase domain-containing protein</fullName>
    </recommendedName>
</protein>
<dbReference type="InterPro" id="IPR006500">
    <property type="entry name" value="Helicase_put_C_phage/plasmid"/>
</dbReference>
<keyword evidence="2" id="KW-0378">Hydrolase</keyword>
<gene>
    <name evidence="6" type="ORF">J5Y06_07230</name>
</gene>
<dbReference type="InterPro" id="IPR014015">
    <property type="entry name" value="Helicase_SF3_DNA-vir"/>
</dbReference>
<sequence length="582" mass="64893">MDFDIHSDPDQPEDGAPSPSDAAQDALLAACAAEPETDIGNGRRLRRRYGDLAAKHEGAASWIAISVAHIGWHVFDGMRWKEDEDGSLIRPLAHETAEAIRREVFAITTTPEERDALAAAEVAQAALDAMGSAKAVLPDPDKARQRKDLEEAASLTKLIAERVAGRRSSRIRHAKSTAGSSKLNNMLEEGRPYMSRKVQDLNTNRLLVNCRSGTIEFARVEDEESDPDDPRFRWEAKLRPHDQTDMITKMAEVEWDPAGKPECPEFRKFLTRSQPDPEIRLFLKRFCGYCLTGLTVEQVMLFFYGAGRNGKSTFVDLICHILADYAVTLSIDSFSGENKRGGAEATPDLARLPGARLVAASEPEANVKLKDALIKTLTGGEKIPVRRLHKDFFEVDPQFKIILSGNHKPRIDDDSDGIWRRVILVPWMIQIPKAEVDPLLPQKLRKEVAGVFAWMVEGALDYLNYGLEVPKAVRDASQEYREESDPIGTFIRQACIVTGEATDKETPLDLFMAYERFADAEGVFKFNNSTFAKRFASSSRRSWEGTDGQMKQIAKSKSGTTVYLGLRIKPNWLPNSSGGDDR</sequence>
<dbReference type="PANTHER" id="PTHR35372">
    <property type="entry name" value="ATP BINDING PROTEIN-RELATED"/>
    <property type="match status" value="1"/>
</dbReference>
<dbReference type="GO" id="GO:0016787">
    <property type="term" value="F:hydrolase activity"/>
    <property type="evidence" value="ECO:0007669"/>
    <property type="project" value="UniProtKB-KW"/>
</dbReference>
<evidence type="ECO:0000313" key="7">
    <source>
        <dbReference type="Proteomes" id="UP000666240"/>
    </source>
</evidence>
<keyword evidence="1" id="KW-0547">Nucleotide-binding</keyword>
<evidence type="ECO:0000259" key="5">
    <source>
        <dbReference type="PROSITE" id="PS51206"/>
    </source>
</evidence>
<dbReference type="InterPro" id="IPR027417">
    <property type="entry name" value="P-loop_NTPase"/>
</dbReference>
<dbReference type="InterPro" id="IPR051620">
    <property type="entry name" value="ORF904-like_C"/>
</dbReference>
<evidence type="ECO:0000256" key="1">
    <source>
        <dbReference type="ARBA" id="ARBA00022741"/>
    </source>
</evidence>
<dbReference type="AlphaFoldDB" id="A0A8J7QZV9"/>
<dbReference type="PROSITE" id="PS51206">
    <property type="entry name" value="SF3_HELICASE_1"/>
    <property type="match status" value="1"/>
</dbReference>
<proteinExistence type="predicted"/>
<dbReference type="SMART" id="SM00885">
    <property type="entry name" value="D5_N"/>
    <property type="match status" value="1"/>
</dbReference>
<dbReference type="InterPro" id="IPR045455">
    <property type="entry name" value="NrS-1_pol-like_helicase"/>
</dbReference>
<keyword evidence="3" id="KW-0067">ATP-binding</keyword>